<organism evidence="1 2">
    <name type="scientific">Rhodnius prolixus</name>
    <name type="common">Triatomid bug</name>
    <dbReference type="NCBI Taxonomy" id="13249"/>
    <lineage>
        <taxon>Eukaryota</taxon>
        <taxon>Metazoa</taxon>
        <taxon>Ecdysozoa</taxon>
        <taxon>Arthropoda</taxon>
        <taxon>Hexapoda</taxon>
        <taxon>Insecta</taxon>
        <taxon>Pterygota</taxon>
        <taxon>Neoptera</taxon>
        <taxon>Paraneoptera</taxon>
        <taxon>Hemiptera</taxon>
        <taxon>Heteroptera</taxon>
        <taxon>Panheteroptera</taxon>
        <taxon>Cimicomorpha</taxon>
        <taxon>Reduviidae</taxon>
        <taxon>Triatominae</taxon>
        <taxon>Rhodnius</taxon>
    </lineage>
</organism>
<evidence type="ECO:0000313" key="2">
    <source>
        <dbReference type="Proteomes" id="UP000015103"/>
    </source>
</evidence>
<reference evidence="1" key="1">
    <citation type="submission" date="2015-05" db="UniProtKB">
        <authorList>
            <consortium name="EnsemblMetazoa"/>
        </authorList>
    </citation>
    <scope>IDENTIFICATION</scope>
</reference>
<protein>
    <submittedName>
        <fullName evidence="1">Uncharacterized protein</fullName>
    </submittedName>
</protein>
<dbReference type="EnsemblMetazoa" id="RPRC010366-RA">
    <property type="protein sequence ID" value="RPRC010366-PA"/>
    <property type="gene ID" value="RPRC010366"/>
</dbReference>
<dbReference type="InParanoid" id="T1I246"/>
<dbReference type="Proteomes" id="UP000015103">
    <property type="component" value="Unassembled WGS sequence"/>
</dbReference>
<dbReference type="HOGENOM" id="CLU_094724_0_0_1"/>
<evidence type="ECO:0000313" key="1">
    <source>
        <dbReference type="EnsemblMetazoa" id="RPRC010366-PA"/>
    </source>
</evidence>
<dbReference type="AlphaFoldDB" id="T1I246"/>
<name>T1I246_RHOPR</name>
<keyword evidence="2" id="KW-1185">Reference proteome</keyword>
<sequence>MGESRTLRFIPVIELTFLYNLVKKSLNSEEWEERYKGLKNWNVFENLQNLTFHILLTIITRTLLFITVIEQTFLYNLVKKSLNSEEWEERYKGLKNWNVFENLQNLTFHILLTIITRTLLFITVIEQTFLYNLVKKSLNSEEWEERYKGLKNWNVFENLQNLTFHILLTIITRTLLFITVMEQTFLYNLVKKSLNSEEWEERYKGLKNWNVFENLQNLTFHILLTIITRTLLFITVIEQSILYNLVKKSLNSEEWEERYKGEYNKLLSAVIQQFIGKCSIIEK</sequence>
<dbReference type="EMBL" id="ACPB03008843">
    <property type="status" value="NOT_ANNOTATED_CDS"/>
    <property type="molecule type" value="Genomic_DNA"/>
</dbReference>
<dbReference type="VEuPathDB" id="VectorBase:RPRC010366"/>
<dbReference type="EMBL" id="ACPB03008844">
    <property type="status" value="NOT_ANNOTATED_CDS"/>
    <property type="molecule type" value="Genomic_DNA"/>
</dbReference>
<accession>T1I246</accession>
<proteinExistence type="predicted"/>